<gene>
    <name evidence="1" type="ORF">ENJ42_06765</name>
</gene>
<dbReference type="SUPFAM" id="SSF46689">
    <property type="entry name" value="Homeodomain-like"/>
    <property type="match status" value="1"/>
</dbReference>
<evidence type="ECO:0000313" key="1">
    <source>
        <dbReference type="EMBL" id="HHL43297.1"/>
    </source>
</evidence>
<feature type="non-terminal residue" evidence="1">
    <location>
        <position position="1"/>
    </location>
</feature>
<dbReference type="AlphaFoldDB" id="A0A7C5LT41"/>
<dbReference type="Proteomes" id="UP000885830">
    <property type="component" value="Unassembled WGS sequence"/>
</dbReference>
<sequence length="187" mass="21674">RFQKPDWLTLGLDILKSDGPRGIRVENLCARAHKTKGSFYHHFKDRDDYVDSLLAFWEDMFTQAVIAQVELLPAPVDRLIALNTLTLDLDHGVERDLRHWAGTDKKVQKTLARVDKRRLDYVARLLMQAKNISSQTAIDLAMMNYATLVGFQQIYIDIHPQRRARIDKMFVDILHTLPDHHATQNET</sequence>
<dbReference type="EMBL" id="DRMJ01000350">
    <property type="protein sequence ID" value="HHL43297.1"/>
    <property type="molecule type" value="Genomic_DNA"/>
</dbReference>
<accession>A0A7C5LT41</accession>
<reference evidence="1" key="1">
    <citation type="journal article" date="2020" name="mSystems">
        <title>Genome- and Community-Level Interaction Insights into Carbon Utilization and Element Cycling Functions of Hydrothermarchaeota in Hydrothermal Sediment.</title>
        <authorList>
            <person name="Zhou Z."/>
            <person name="Liu Y."/>
            <person name="Xu W."/>
            <person name="Pan J."/>
            <person name="Luo Z.H."/>
            <person name="Li M."/>
        </authorList>
    </citation>
    <scope>NUCLEOTIDE SEQUENCE [LARGE SCALE GENOMIC DNA]</scope>
    <source>
        <strain evidence="1">HyVt-485</strain>
    </source>
</reference>
<dbReference type="InterPro" id="IPR009057">
    <property type="entry name" value="Homeodomain-like_sf"/>
</dbReference>
<proteinExistence type="predicted"/>
<comment type="caution">
    <text evidence="1">The sequence shown here is derived from an EMBL/GenBank/DDBJ whole genome shotgun (WGS) entry which is preliminary data.</text>
</comment>
<dbReference type="Gene3D" id="1.10.357.10">
    <property type="entry name" value="Tetracycline Repressor, domain 2"/>
    <property type="match status" value="1"/>
</dbReference>
<protein>
    <submittedName>
        <fullName evidence="1">TetR/AcrR family transcriptional regulator</fullName>
    </submittedName>
</protein>
<organism evidence="1">
    <name type="scientific">Hellea balneolensis</name>
    <dbReference type="NCBI Taxonomy" id="287478"/>
    <lineage>
        <taxon>Bacteria</taxon>
        <taxon>Pseudomonadati</taxon>
        <taxon>Pseudomonadota</taxon>
        <taxon>Alphaproteobacteria</taxon>
        <taxon>Maricaulales</taxon>
        <taxon>Robiginitomaculaceae</taxon>
        <taxon>Hellea</taxon>
    </lineage>
</organism>
<name>A0A7C5LT41_9PROT</name>